<dbReference type="Gene3D" id="3.40.50.1820">
    <property type="entry name" value="alpha/beta hydrolase"/>
    <property type="match status" value="1"/>
</dbReference>
<keyword evidence="3" id="KW-1185">Reference proteome</keyword>
<dbReference type="InterPro" id="IPR050266">
    <property type="entry name" value="AB_hydrolase_sf"/>
</dbReference>
<reference evidence="2 3" key="1">
    <citation type="submission" date="2019-06" db="EMBL/GenBank/DDBJ databases">
        <title>Sequencing the genomes of 1000 actinobacteria strains.</title>
        <authorList>
            <person name="Klenk H.-P."/>
        </authorList>
    </citation>
    <scope>NUCLEOTIDE SEQUENCE [LARGE SCALE GENOMIC DNA]</scope>
    <source>
        <strain evidence="2 3">DSM 17305</strain>
    </source>
</reference>
<evidence type="ECO:0000313" key="3">
    <source>
        <dbReference type="Proteomes" id="UP000316298"/>
    </source>
</evidence>
<dbReference type="GO" id="GO:0047372">
    <property type="term" value="F:monoacylglycerol lipase activity"/>
    <property type="evidence" value="ECO:0007669"/>
    <property type="project" value="TreeGrafter"/>
</dbReference>
<dbReference type="InterPro" id="IPR000639">
    <property type="entry name" value="Epox_hydrolase-like"/>
</dbReference>
<dbReference type="Proteomes" id="UP000316298">
    <property type="component" value="Unassembled WGS sequence"/>
</dbReference>
<name>A0A542E7F2_9ACTN</name>
<accession>A0A542E7F2</accession>
<feature type="domain" description="AB hydrolase-1" evidence="1">
    <location>
        <begin position="23"/>
        <end position="272"/>
    </location>
</feature>
<gene>
    <name evidence="2" type="ORF">FB475_4162</name>
</gene>
<dbReference type="GO" id="GO:0016020">
    <property type="term" value="C:membrane"/>
    <property type="evidence" value="ECO:0007669"/>
    <property type="project" value="TreeGrafter"/>
</dbReference>
<evidence type="ECO:0000259" key="1">
    <source>
        <dbReference type="Pfam" id="PF12697"/>
    </source>
</evidence>
<dbReference type="SUPFAM" id="SSF53474">
    <property type="entry name" value="alpha/beta-Hydrolases"/>
    <property type="match status" value="1"/>
</dbReference>
<dbReference type="PRINTS" id="PR00412">
    <property type="entry name" value="EPOXHYDRLASE"/>
</dbReference>
<dbReference type="PANTHER" id="PTHR43798">
    <property type="entry name" value="MONOACYLGLYCEROL LIPASE"/>
    <property type="match status" value="1"/>
</dbReference>
<dbReference type="Pfam" id="PF12697">
    <property type="entry name" value="Abhydrolase_6"/>
    <property type="match status" value="1"/>
</dbReference>
<dbReference type="InterPro" id="IPR029058">
    <property type="entry name" value="AB_hydrolase_fold"/>
</dbReference>
<dbReference type="RefSeq" id="WP_141858221.1">
    <property type="nucleotide sequence ID" value="NZ_BAAAKA010000025.1"/>
</dbReference>
<organism evidence="2 3">
    <name type="scientific">Kribbella jejuensis</name>
    <dbReference type="NCBI Taxonomy" id="236068"/>
    <lineage>
        <taxon>Bacteria</taxon>
        <taxon>Bacillati</taxon>
        <taxon>Actinomycetota</taxon>
        <taxon>Actinomycetes</taxon>
        <taxon>Propionibacteriales</taxon>
        <taxon>Kribbellaceae</taxon>
        <taxon>Kribbella</taxon>
    </lineage>
</organism>
<dbReference type="EMBL" id="VFMM01000002">
    <property type="protein sequence ID" value="TQJ11253.1"/>
    <property type="molecule type" value="Genomic_DNA"/>
</dbReference>
<dbReference type="OrthoDB" id="3771266at2"/>
<protein>
    <submittedName>
        <fullName evidence="2">Pimeloyl-ACP methyl ester carboxylesterase</fullName>
    </submittedName>
</protein>
<dbReference type="GO" id="GO:0046464">
    <property type="term" value="P:acylglycerol catabolic process"/>
    <property type="evidence" value="ECO:0007669"/>
    <property type="project" value="TreeGrafter"/>
</dbReference>
<proteinExistence type="predicted"/>
<sequence>MTEFVTLEHGQLACDVAGDGPLVVLSHGMGTWRQEFRHLVGPLVAAGYRVANVDMRGHGESSIGWPSVTGKAAISRTDVARDLLEVIRHFGGPAVIVGHSLSGGSATIAAAEAPELVSAIVEIDPFTLTQSLDFGALLSISRYRRGLLQLIGTQLLKSPRLWFRYLNGVAYPTRPADHDSYLAELRDLLRQPGRWAEFMKTGKTTPADAQARTAEVRCPALVIMGSEDPDFAHPDEEGRRIVAALPPGLGRLAMVAKGGHYPHAQLPAEVAALVVPFLDAHSAKEATGN</sequence>
<dbReference type="PANTHER" id="PTHR43798:SF33">
    <property type="entry name" value="HYDROLASE, PUTATIVE (AFU_ORTHOLOGUE AFUA_2G14860)-RELATED"/>
    <property type="match status" value="1"/>
</dbReference>
<dbReference type="AlphaFoldDB" id="A0A542E7F2"/>
<dbReference type="InterPro" id="IPR000073">
    <property type="entry name" value="AB_hydrolase_1"/>
</dbReference>
<evidence type="ECO:0000313" key="2">
    <source>
        <dbReference type="EMBL" id="TQJ11253.1"/>
    </source>
</evidence>
<comment type="caution">
    <text evidence="2">The sequence shown here is derived from an EMBL/GenBank/DDBJ whole genome shotgun (WGS) entry which is preliminary data.</text>
</comment>